<dbReference type="AlphaFoldDB" id="M2Z9U9"/>
<dbReference type="PANTHER" id="PTHR32507">
    <property type="entry name" value="NA(+)/H(+) ANTIPORTER 1"/>
    <property type="match status" value="1"/>
</dbReference>
<dbReference type="PANTHER" id="PTHR32507:SF8">
    <property type="entry name" value="CNH1P"/>
    <property type="match status" value="1"/>
</dbReference>
<keyword evidence="2" id="KW-0813">Transport</keyword>
<evidence type="ECO:0000313" key="11">
    <source>
        <dbReference type="EMBL" id="EME64072.1"/>
    </source>
</evidence>
<comment type="caution">
    <text evidence="11">The sequence shown here is derived from an EMBL/GenBank/DDBJ whole genome shotgun (WGS) entry which is preliminary data.</text>
</comment>
<feature type="transmembrane region" description="Helical" evidence="9">
    <location>
        <begin position="226"/>
        <end position="255"/>
    </location>
</feature>
<evidence type="ECO:0000259" key="10">
    <source>
        <dbReference type="Pfam" id="PF00999"/>
    </source>
</evidence>
<comment type="subcellular location">
    <subcellularLocation>
        <location evidence="1">Cell membrane</location>
        <topology evidence="1">Multi-pass membrane protein</topology>
    </subcellularLocation>
</comment>
<dbReference type="PATRIC" id="fig|1278076.4.peg.2828"/>
<dbReference type="GO" id="GO:0015297">
    <property type="term" value="F:antiporter activity"/>
    <property type="evidence" value="ECO:0007669"/>
    <property type="project" value="UniProtKB-KW"/>
</dbReference>
<feature type="transmembrane region" description="Helical" evidence="9">
    <location>
        <begin position="365"/>
        <end position="390"/>
    </location>
</feature>
<gene>
    <name evidence="11" type="ORF">G352_13672</name>
</gene>
<keyword evidence="3" id="KW-0050">Antiport</keyword>
<dbReference type="Proteomes" id="UP000011731">
    <property type="component" value="Unassembled WGS sequence"/>
</dbReference>
<evidence type="ECO:0000256" key="9">
    <source>
        <dbReference type="SAM" id="Phobius"/>
    </source>
</evidence>
<feature type="transmembrane region" description="Helical" evidence="9">
    <location>
        <begin position="300"/>
        <end position="323"/>
    </location>
</feature>
<keyword evidence="4" id="KW-1003">Cell membrane</keyword>
<dbReference type="InterPro" id="IPR038770">
    <property type="entry name" value="Na+/solute_symporter_sf"/>
</dbReference>
<feature type="transmembrane region" description="Helical" evidence="9">
    <location>
        <begin position="88"/>
        <end position="111"/>
    </location>
</feature>
<keyword evidence="5 9" id="KW-0812">Transmembrane</keyword>
<keyword evidence="6 9" id="KW-1133">Transmembrane helix</keyword>
<dbReference type="InterPro" id="IPR006153">
    <property type="entry name" value="Cation/H_exchanger_TM"/>
</dbReference>
<sequence length="404" mass="42010">MLATLGVLGVAVAALSSQMRRLPVSEPLLGLAAGVLLGPYVLDVLRLAPVTVEHTLLHEVSRILLAMSVMAVALRYPITEVRRQWRPVALLLAVAMPVMAAVTAGVGWAVLSVPLTAAVLLGVALCPTDPVLASSVVTGEPAEQDLPARDRQILSLESGANDGLALPLVLAAIALAGGMGAGQAAVESVWQILGAALVGAMIGWAGGRALRWGEKYGATAPAPALFFTVVLALGILGVSGLAHVDGVLAVFVGGLAFNRTGTGRERAAEVPIDEAINRFAVLPLFVLLGAMLPWQQWVELGWAGPTLALAVLALRRVPILLLLRRPLRLPQPDALYLGWFGPIGVSALFYLTLEAERLGANETVLAAGSLVLATSTVIFGVTAVVGRVLYRRSTAPATPSARPR</sequence>
<evidence type="ECO:0000256" key="7">
    <source>
        <dbReference type="ARBA" id="ARBA00023065"/>
    </source>
</evidence>
<dbReference type="GO" id="GO:1902600">
    <property type="term" value="P:proton transmembrane transport"/>
    <property type="evidence" value="ECO:0007669"/>
    <property type="project" value="InterPro"/>
</dbReference>
<evidence type="ECO:0000256" key="4">
    <source>
        <dbReference type="ARBA" id="ARBA00022475"/>
    </source>
</evidence>
<evidence type="ECO:0000256" key="1">
    <source>
        <dbReference type="ARBA" id="ARBA00004651"/>
    </source>
</evidence>
<evidence type="ECO:0000256" key="6">
    <source>
        <dbReference type="ARBA" id="ARBA00022989"/>
    </source>
</evidence>
<name>M2Z9U9_9NOCA</name>
<accession>M2Z9U9</accession>
<evidence type="ECO:0000256" key="3">
    <source>
        <dbReference type="ARBA" id="ARBA00022449"/>
    </source>
</evidence>
<feature type="domain" description="Cation/H+ exchanger transmembrane" evidence="10">
    <location>
        <begin position="10"/>
        <end position="382"/>
    </location>
</feature>
<feature type="transmembrane region" description="Helical" evidence="9">
    <location>
        <begin position="189"/>
        <end position="206"/>
    </location>
</feature>
<keyword evidence="8 9" id="KW-0472">Membrane</keyword>
<dbReference type="Pfam" id="PF00999">
    <property type="entry name" value="Na_H_Exchanger"/>
    <property type="match status" value="1"/>
</dbReference>
<keyword evidence="12" id="KW-1185">Reference proteome</keyword>
<evidence type="ECO:0000313" key="12">
    <source>
        <dbReference type="Proteomes" id="UP000011731"/>
    </source>
</evidence>
<feature type="transmembrane region" description="Helical" evidence="9">
    <location>
        <begin position="335"/>
        <end position="353"/>
    </location>
</feature>
<feature type="transmembrane region" description="Helical" evidence="9">
    <location>
        <begin position="164"/>
        <end position="182"/>
    </location>
</feature>
<evidence type="ECO:0000256" key="5">
    <source>
        <dbReference type="ARBA" id="ARBA00022692"/>
    </source>
</evidence>
<feature type="transmembrane region" description="Helical" evidence="9">
    <location>
        <begin position="56"/>
        <end position="76"/>
    </location>
</feature>
<evidence type="ECO:0000256" key="8">
    <source>
        <dbReference type="ARBA" id="ARBA00023136"/>
    </source>
</evidence>
<organism evidence="11 12">
    <name type="scientific">Rhodococcus ruber BKS 20-38</name>
    <dbReference type="NCBI Taxonomy" id="1278076"/>
    <lineage>
        <taxon>Bacteria</taxon>
        <taxon>Bacillati</taxon>
        <taxon>Actinomycetota</taxon>
        <taxon>Actinomycetes</taxon>
        <taxon>Mycobacteriales</taxon>
        <taxon>Nocardiaceae</taxon>
        <taxon>Rhodococcus</taxon>
    </lineage>
</organism>
<feature type="transmembrane region" description="Helical" evidence="9">
    <location>
        <begin position="275"/>
        <end position="294"/>
    </location>
</feature>
<dbReference type="Gene3D" id="1.20.1530.20">
    <property type="match status" value="1"/>
</dbReference>
<proteinExistence type="predicted"/>
<evidence type="ECO:0000256" key="2">
    <source>
        <dbReference type="ARBA" id="ARBA00022448"/>
    </source>
</evidence>
<reference evidence="11 12" key="1">
    <citation type="journal article" date="2013" name="Genome Announc.">
        <title>Draft Genome Sequence of Rhodococcus ruber Strain BKS 20-38.</title>
        <authorList>
            <person name="Bala M."/>
            <person name="Kumar S."/>
            <person name="Raghava G.P."/>
            <person name="Mayilraj S."/>
        </authorList>
    </citation>
    <scope>NUCLEOTIDE SEQUENCE [LARGE SCALE GENOMIC DNA]</scope>
    <source>
        <strain evidence="11 12">BKS 20-38</strain>
    </source>
</reference>
<keyword evidence="7" id="KW-0406">Ion transport</keyword>
<dbReference type="EMBL" id="AOEX01000041">
    <property type="protein sequence ID" value="EME64072.1"/>
    <property type="molecule type" value="Genomic_DNA"/>
</dbReference>
<dbReference type="GO" id="GO:0005886">
    <property type="term" value="C:plasma membrane"/>
    <property type="evidence" value="ECO:0007669"/>
    <property type="project" value="UniProtKB-SubCell"/>
</dbReference>
<protein>
    <submittedName>
        <fullName evidence="11">Sodium/hydrogen exchanger</fullName>
    </submittedName>
</protein>